<reference evidence="3" key="1">
    <citation type="submission" date="2021-03" db="EMBL/GenBank/DDBJ databases">
        <title>Revisited historic fungal species revealed as producer of novel bioactive compounds through whole genome sequencing and comparative genomics.</title>
        <authorList>
            <person name="Vignolle G.A."/>
            <person name="Hochenegger N."/>
            <person name="Mach R.L."/>
            <person name="Mach-Aigner A.R."/>
            <person name="Javad Rahimi M."/>
            <person name="Salim K.A."/>
            <person name="Chan C.M."/>
            <person name="Lim L.B.L."/>
            <person name="Cai F."/>
            <person name="Druzhinina I.S."/>
            <person name="U'Ren J.M."/>
            <person name="Derntl C."/>
        </authorList>
    </citation>
    <scope>NUCLEOTIDE SEQUENCE</scope>
    <source>
        <strain evidence="3">TUCIM 5799</strain>
    </source>
</reference>
<gene>
    <name evidence="3" type="ORF">JX265_001195</name>
</gene>
<protein>
    <recommendedName>
        <fullName evidence="2">RNase T2-like C-terminal domain-containing protein</fullName>
    </recommendedName>
</protein>
<dbReference type="Pfam" id="PF25488">
    <property type="entry name" value="RNaseT2L_C"/>
    <property type="match status" value="1"/>
</dbReference>
<keyword evidence="4" id="KW-1185">Reference proteome</keyword>
<sequence>MFRNVALLALAEAIAALTFDGTGQIRALSSSSSADVGCLANDGSWTTSDTECGTFTGTREDDSTDFIISSTSGPCTLVDYATFECASGLEALTFWAWAGIVDDYDVLAYGETVTFSSPVDPSEELAPIRPYHTEDSKPWIHLGWAAL</sequence>
<dbReference type="AlphaFoldDB" id="A0A9P9WXC3"/>
<dbReference type="EMBL" id="JAFIMR010000002">
    <property type="protein sequence ID" value="KAI1880955.1"/>
    <property type="molecule type" value="Genomic_DNA"/>
</dbReference>
<feature type="signal peptide" evidence="1">
    <location>
        <begin position="1"/>
        <end position="16"/>
    </location>
</feature>
<dbReference type="InterPro" id="IPR057328">
    <property type="entry name" value="RNaseT2L_C"/>
</dbReference>
<dbReference type="Proteomes" id="UP000829685">
    <property type="component" value="Unassembled WGS sequence"/>
</dbReference>
<evidence type="ECO:0000259" key="2">
    <source>
        <dbReference type="Pfam" id="PF25488"/>
    </source>
</evidence>
<proteinExistence type="predicted"/>
<feature type="chain" id="PRO_5040155053" description="RNase T2-like C-terminal domain-containing protein" evidence="1">
    <location>
        <begin position="17"/>
        <end position="147"/>
    </location>
</feature>
<name>A0A9P9WXC3_9PEZI</name>
<organism evidence="3 4">
    <name type="scientific">Neoarthrinium moseri</name>
    <dbReference type="NCBI Taxonomy" id="1658444"/>
    <lineage>
        <taxon>Eukaryota</taxon>
        <taxon>Fungi</taxon>
        <taxon>Dikarya</taxon>
        <taxon>Ascomycota</taxon>
        <taxon>Pezizomycotina</taxon>
        <taxon>Sordariomycetes</taxon>
        <taxon>Xylariomycetidae</taxon>
        <taxon>Amphisphaeriales</taxon>
        <taxon>Apiosporaceae</taxon>
        <taxon>Neoarthrinium</taxon>
    </lineage>
</organism>
<evidence type="ECO:0000256" key="1">
    <source>
        <dbReference type="SAM" id="SignalP"/>
    </source>
</evidence>
<evidence type="ECO:0000313" key="4">
    <source>
        <dbReference type="Proteomes" id="UP000829685"/>
    </source>
</evidence>
<comment type="caution">
    <text evidence="3">The sequence shown here is derived from an EMBL/GenBank/DDBJ whole genome shotgun (WGS) entry which is preliminary data.</text>
</comment>
<keyword evidence="1" id="KW-0732">Signal</keyword>
<accession>A0A9P9WXC3</accession>
<evidence type="ECO:0000313" key="3">
    <source>
        <dbReference type="EMBL" id="KAI1880955.1"/>
    </source>
</evidence>
<feature type="domain" description="RNase T2-like C-terminal" evidence="2">
    <location>
        <begin position="19"/>
        <end position="123"/>
    </location>
</feature>